<dbReference type="AlphaFoldDB" id="A0A2Z4JTP7"/>
<proteinExistence type="inferred from homology"/>
<dbReference type="InterPro" id="IPR042100">
    <property type="entry name" value="Bug_dom1"/>
</dbReference>
<dbReference type="PIRSF" id="PIRSF017082">
    <property type="entry name" value="YflP"/>
    <property type="match status" value="1"/>
</dbReference>
<dbReference type="Gene3D" id="3.40.190.10">
    <property type="entry name" value="Periplasmic binding protein-like II"/>
    <property type="match status" value="1"/>
</dbReference>
<dbReference type="EMBL" id="CP030085">
    <property type="protein sequence ID" value="AWW50171.1"/>
    <property type="molecule type" value="Genomic_DNA"/>
</dbReference>
<organism evidence="2 3">
    <name type="scientific">Polynucleobacter paneuropaeus</name>
    <dbReference type="NCBI Taxonomy" id="2527775"/>
    <lineage>
        <taxon>Bacteria</taxon>
        <taxon>Pseudomonadati</taxon>
        <taxon>Pseudomonadota</taxon>
        <taxon>Betaproteobacteria</taxon>
        <taxon>Burkholderiales</taxon>
        <taxon>Burkholderiaceae</taxon>
        <taxon>Polynucleobacter</taxon>
    </lineage>
</organism>
<gene>
    <name evidence="2" type="ORF">Pas1_07125</name>
</gene>
<sequence length="329" mass="35075">MYKAIQKIFTLLLVSGVLLPLTPAIGAETWPAPNKTIVIINPFAPGGAVDAFTRPIAKQLTTQLGDSVIVDNKSGAGGTLGAAIAAKMAPDGYTWFGGAVHHTIAQSLYPNLSYDITKDFEPIAVLGSVPQVIVINPNKFGTTDLKTIIAIIQKNPGKYNYGSAGNGTSQHLAGELFKQLTKTDITHVPYRGAGPALQDLVAGQLDMMFDTLAAAGPFIKNGQIIAVAVAAPKRVEGFPDIPTAAEAGLPNYNVASWYALWGIKGTNPVILDKMAAAVQQALNSDEIKERWIAMGASAPKMSRVEFGKFVNQEVIRWRQVVKTSNIHLD</sequence>
<dbReference type="PANTHER" id="PTHR42928:SF5">
    <property type="entry name" value="BLR1237 PROTEIN"/>
    <property type="match status" value="1"/>
</dbReference>
<name>A0A2Z4JTP7_9BURK</name>
<dbReference type="CDD" id="cd13578">
    <property type="entry name" value="PBP2_Bug27"/>
    <property type="match status" value="1"/>
</dbReference>
<dbReference type="Pfam" id="PF03401">
    <property type="entry name" value="TctC"/>
    <property type="match status" value="1"/>
</dbReference>
<evidence type="ECO:0000256" key="1">
    <source>
        <dbReference type="ARBA" id="ARBA00006987"/>
    </source>
</evidence>
<dbReference type="SUPFAM" id="SSF53850">
    <property type="entry name" value="Periplasmic binding protein-like II"/>
    <property type="match status" value="1"/>
</dbReference>
<evidence type="ECO:0000313" key="2">
    <source>
        <dbReference type="EMBL" id="AWW50171.1"/>
    </source>
</evidence>
<evidence type="ECO:0000313" key="3">
    <source>
        <dbReference type="Proteomes" id="UP000248592"/>
    </source>
</evidence>
<dbReference type="Proteomes" id="UP000248592">
    <property type="component" value="Chromosome"/>
</dbReference>
<dbReference type="RefSeq" id="WP_112203184.1">
    <property type="nucleotide sequence ID" value="NZ_CBCSBS010000001.1"/>
</dbReference>
<dbReference type="Gene3D" id="3.40.190.150">
    <property type="entry name" value="Bordetella uptake gene, domain 1"/>
    <property type="match status" value="1"/>
</dbReference>
<dbReference type="InterPro" id="IPR005064">
    <property type="entry name" value="BUG"/>
</dbReference>
<dbReference type="PANTHER" id="PTHR42928">
    <property type="entry name" value="TRICARBOXYLATE-BINDING PROTEIN"/>
    <property type="match status" value="1"/>
</dbReference>
<comment type="similarity">
    <text evidence="1">Belongs to the UPF0065 (bug) family.</text>
</comment>
<accession>A0A2Z4JTP7</accession>
<protein>
    <submittedName>
        <fullName evidence="2">Tripartite tricarboxylate transporter substrate binding protein</fullName>
    </submittedName>
</protein>
<reference evidence="3" key="1">
    <citation type="submission" date="2018-06" db="EMBL/GenBank/DDBJ databases">
        <title>Description of a new Polynucleobacter species.</title>
        <authorList>
            <person name="Hahn M.W."/>
        </authorList>
    </citation>
    <scope>NUCLEOTIDE SEQUENCE [LARGE SCALE GENOMIC DNA]</scope>
    <source>
        <strain evidence="3">MG-25-Pas1-D2</strain>
    </source>
</reference>